<protein>
    <submittedName>
        <fullName evidence="6">DNA-binding transcriptional LysR family regulator</fullName>
    </submittedName>
</protein>
<dbReference type="Gene3D" id="3.40.190.10">
    <property type="entry name" value="Periplasmic binding protein-like II"/>
    <property type="match status" value="2"/>
</dbReference>
<evidence type="ECO:0000256" key="2">
    <source>
        <dbReference type="ARBA" id="ARBA00023015"/>
    </source>
</evidence>
<dbReference type="InterPro" id="IPR036390">
    <property type="entry name" value="WH_DNA-bd_sf"/>
</dbReference>
<evidence type="ECO:0000313" key="7">
    <source>
        <dbReference type="Proteomes" id="UP000536604"/>
    </source>
</evidence>
<dbReference type="SUPFAM" id="SSF46785">
    <property type="entry name" value="Winged helix' DNA-binding domain"/>
    <property type="match status" value="1"/>
</dbReference>
<dbReference type="Proteomes" id="UP000536604">
    <property type="component" value="Unassembled WGS sequence"/>
</dbReference>
<sequence length="315" mass="34331">MDFTRLRLLVELERLGTMAAVSEVTGMSTSAVSKHLAILERETGVPLLVPEGRRVRLTPAGRRLAEHAVDILARVEAARAEFTGEGEPAGRVDLVMYTSAAPIVLPAVRRLRRDHPGIDIHLVEHESEQALELLQNGGADLGVVYQYSLLPRVFPGTLTVHPVGTEDLLLSQPSKGADSRTLTRRRLRELADAAWIASPYRGDEEALVQRMCADAGFTPRIVHRIDTLGLFEELVAAGAGVGVVPRLSAVTRRGVAHAPLGELGGVRQVYLAGRTGEWAWRPVRVVARYLHRSAREVLDGVPELPGFDRAGQRVS</sequence>
<dbReference type="InterPro" id="IPR005119">
    <property type="entry name" value="LysR_subst-bd"/>
</dbReference>
<dbReference type="Pfam" id="PF03466">
    <property type="entry name" value="LysR_substrate"/>
    <property type="match status" value="1"/>
</dbReference>
<keyword evidence="3 6" id="KW-0238">DNA-binding</keyword>
<dbReference type="PROSITE" id="PS50931">
    <property type="entry name" value="HTH_LYSR"/>
    <property type="match status" value="1"/>
</dbReference>
<accession>A0A841IN01</accession>
<dbReference type="InterPro" id="IPR036388">
    <property type="entry name" value="WH-like_DNA-bd_sf"/>
</dbReference>
<dbReference type="GO" id="GO:0032993">
    <property type="term" value="C:protein-DNA complex"/>
    <property type="evidence" value="ECO:0007669"/>
    <property type="project" value="TreeGrafter"/>
</dbReference>
<proteinExistence type="inferred from homology"/>
<comment type="similarity">
    <text evidence="1">Belongs to the LysR transcriptional regulatory family.</text>
</comment>
<evidence type="ECO:0000313" key="6">
    <source>
        <dbReference type="EMBL" id="MBB6120117.1"/>
    </source>
</evidence>
<evidence type="ECO:0000256" key="1">
    <source>
        <dbReference type="ARBA" id="ARBA00009437"/>
    </source>
</evidence>
<evidence type="ECO:0000256" key="4">
    <source>
        <dbReference type="ARBA" id="ARBA00023163"/>
    </source>
</evidence>
<dbReference type="PANTHER" id="PTHR30346">
    <property type="entry name" value="TRANSCRIPTIONAL DUAL REGULATOR HCAR-RELATED"/>
    <property type="match status" value="1"/>
</dbReference>
<keyword evidence="7" id="KW-1185">Reference proteome</keyword>
<reference evidence="6 7" key="1">
    <citation type="submission" date="2020-08" db="EMBL/GenBank/DDBJ databases">
        <title>Genomic Encyclopedia of Type Strains, Phase III (KMG-III): the genomes of soil and plant-associated and newly described type strains.</title>
        <authorList>
            <person name="Whitman W."/>
        </authorList>
    </citation>
    <scope>NUCLEOTIDE SEQUENCE [LARGE SCALE GENOMIC DNA]</scope>
    <source>
        <strain evidence="6 7">CECT 8712</strain>
    </source>
</reference>
<dbReference type="SUPFAM" id="SSF53850">
    <property type="entry name" value="Periplasmic binding protein-like II"/>
    <property type="match status" value="1"/>
</dbReference>
<dbReference type="AlphaFoldDB" id="A0A841IN01"/>
<dbReference type="InterPro" id="IPR000847">
    <property type="entry name" value="LysR_HTH_N"/>
</dbReference>
<dbReference type="PANTHER" id="PTHR30346:SF29">
    <property type="entry name" value="LYSR SUBSTRATE-BINDING"/>
    <property type="match status" value="1"/>
</dbReference>
<dbReference type="Pfam" id="PF00126">
    <property type="entry name" value="HTH_1"/>
    <property type="match status" value="1"/>
</dbReference>
<dbReference type="EMBL" id="JACHJO010000005">
    <property type="protein sequence ID" value="MBB6120117.1"/>
    <property type="molecule type" value="Genomic_DNA"/>
</dbReference>
<dbReference type="RefSeq" id="WP_184290820.1">
    <property type="nucleotide sequence ID" value="NZ_JACHJO010000005.1"/>
</dbReference>
<keyword evidence="2" id="KW-0805">Transcription regulation</keyword>
<dbReference type="GO" id="GO:0003677">
    <property type="term" value="F:DNA binding"/>
    <property type="evidence" value="ECO:0007669"/>
    <property type="project" value="UniProtKB-KW"/>
</dbReference>
<feature type="domain" description="HTH lysR-type" evidence="5">
    <location>
        <begin position="1"/>
        <end position="58"/>
    </location>
</feature>
<evidence type="ECO:0000256" key="3">
    <source>
        <dbReference type="ARBA" id="ARBA00023125"/>
    </source>
</evidence>
<organism evidence="6 7">
    <name type="scientific">Nocardiopsis algeriensis</name>
    <dbReference type="NCBI Taxonomy" id="1478215"/>
    <lineage>
        <taxon>Bacteria</taxon>
        <taxon>Bacillati</taxon>
        <taxon>Actinomycetota</taxon>
        <taxon>Actinomycetes</taxon>
        <taxon>Streptosporangiales</taxon>
        <taxon>Nocardiopsidaceae</taxon>
        <taxon>Nocardiopsis</taxon>
    </lineage>
</organism>
<keyword evidence="4" id="KW-0804">Transcription</keyword>
<dbReference type="Gene3D" id="1.10.10.10">
    <property type="entry name" value="Winged helix-like DNA-binding domain superfamily/Winged helix DNA-binding domain"/>
    <property type="match status" value="1"/>
</dbReference>
<comment type="caution">
    <text evidence="6">The sequence shown here is derived from an EMBL/GenBank/DDBJ whole genome shotgun (WGS) entry which is preliminary data.</text>
</comment>
<name>A0A841IN01_9ACTN</name>
<dbReference type="GO" id="GO:0003700">
    <property type="term" value="F:DNA-binding transcription factor activity"/>
    <property type="evidence" value="ECO:0007669"/>
    <property type="project" value="InterPro"/>
</dbReference>
<evidence type="ECO:0000259" key="5">
    <source>
        <dbReference type="PROSITE" id="PS50931"/>
    </source>
</evidence>
<gene>
    <name evidence="6" type="ORF">FHS13_002068</name>
</gene>